<dbReference type="PROSITE" id="PS50082">
    <property type="entry name" value="WD_REPEATS_2"/>
    <property type="match status" value="1"/>
</dbReference>
<name>A0A642V4S5_9ASCO</name>
<dbReference type="GO" id="GO:0031080">
    <property type="term" value="C:nuclear pore outer ring"/>
    <property type="evidence" value="ECO:0007669"/>
    <property type="project" value="InterPro"/>
</dbReference>
<dbReference type="Proteomes" id="UP000761534">
    <property type="component" value="Unassembled WGS sequence"/>
</dbReference>
<dbReference type="InterPro" id="IPR015943">
    <property type="entry name" value="WD40/YVTN_repeat-like_dom_sf"/>
</dbReference>
<dbReference type="SMART" id="SM00320">
    <property type="entry name" value="WD40"/>
    <property type="match status" value="1"/>
</dbReference>
<dbReference type="InterPro" id="IPR036322">
    <property type="entry name" value="WD40_repeat_dom_sf"/>
</dbReference>
<protein>
    <submittedName>
        <fullName evidence="2">Uncharacterized protein</fullName>
    </submittedName>
</protein>
<dbReference type="InterPro" id="IPR037626">
    <property type="entry name" value="NUP37"/>
</dbReference>
<gene>
    <name evidence="2" type="ORF">TRICI_003133</name>
</gene>
<dbReference type="VEuPathDB" id="FungiDB:TRICI_003133"/>
<sequence length="342" mass="38570">MDDILDSRVPLQYQHQEDPLVIGYNLNTRVHCVGWNEQSLAYGHDLGVGILMRETDLSEKIAGLPFEFQRQWAFKTSYVHLGLAVENLRFKGQYVAASHSDFSISYIDLTKGEVTNLGGYRGHRSFVNGLDVSYDGIVASTGDDRNLLIWEDVQQLPQLFRLSGTGLKVRFWDENDSDRLVVLEAGNRIRVLDWRKRQWLLTIYPTTQDRFTPYGGNVKDIGVYNSEVIAIGEGWWKKFHIPSLTGGCGYTAPTDQGRLMSDNSKNGMYSLSGRYIGYANTQESSIYDLVAASEHGSHVDIHVNQISSLALRERGDLLAIASGTNIYLVRNRAMNYEESLSE</sequence>
<dbReference type="OrthoDB" id="4079856at2759"/>
<evidence type="ECO:0000256" key="1">
    <source>
        <dbReference type="PROSITE-ProRule" id="PRU00221"/>
    </source>
</evidence>
<keyword evidence="1" id="KW-0853">WD repeat</keyword>
<proteinExistence type="predicted"/>
<evidence type="ECO:0000313" key="3">
    <source>
        <dbReference type="Proteomes" id="UP000761534"/>
    </source>
</evidence>
<dbReference type="EMBL" id="SWFS01000221">
    <property type="protein sequence ID" value="KAA8913702.1"/>
    <property type="molecule type" value="Genomic_DNA"/>
</dbReference>
<accession>A0A642V4S5</accession>
<keyword evidence="3" id="KW-1185">Reference proteome</keyword>
<dbReference type="SUPFAM" id="SSF50978">
    <property type="entry name" value="WD40 repeat-like"/>
    <property type="match status" value="1"/>
</dbReference>
<evidence type="ECO:0000313" key="2">
    <source>
        <dbReference type="EMBL" id="KAA8913702.1"/>
    </source>
</evidence>
<dbReference type="Gene3D" id="2.130.10.10">
    <property type="entry name" value="YVTN repeat-like/Quinoprotein amine dehydrogenase"/>
    <property type="match status" value="1"/>
</dbReference>
<dbReference type="AlphaFoldDB" id="A0A642V4S5"/>
<dbReference type="PANTHER" id="PTHR22806:SF0">
    <property type="entry name" value="NUCLEOPORIN NUP37"/>
    <property type="match status" value="1"/>
</dbReference>
<comment type="caution">
    <text evidence="2">The sequence shown here is derived from an EMBL/GenBank/DDBJ whole genome shotgun (WGS) entry which is preliminary data.</text>
</comment>
<feature type="repeat" description="WD" evidence="1">
    <location>
        <begin position="120"/>
        <end position="151"/>
    </location>
</feature>
<reference evidence="2" key="1">
    <citation type="journal article" date="2019" name="G3 (Bethesda)">
        <title>Genome Assemblies of Two Rare Opportunistic Yeast Pathogens: Diutina rugosa (syn. Candida rugosa) and Trichomonascus ciferrii (syn. Candida ciferrii).</title>
        <authorList>
            <person name="Mixao V."/>
            <person name="Saus E."/>
            <person name="Hansen A.P."/>
            <person name="Lass-Florl C."/>
            <person name="Gabaldon T."/>
        </authorList>
    </citation>
    <scope>NUCLEOTIDE SEQUENCE</scope>
    <source>
        <strain evidence="2">CBS 4856</strain>
    </source>
</reference>
<dbReference type="InterPro" id="IPR001680">
    <property type="entry name" value="WD40_rpt"/>
</dbReference>
<dbReference type="PANTHER" id="PTHR22806">
    <property type="entry name" value="NUCLEOPORIN NUP37 P37 -RELATED"/>
    <property type="match status" value="1"/>
</dbReference>
<organism evidence="2 3">
    <name type="scientific">Trichomonascus ciferrii</name>
    <dbReference type="NCBI Taxonomy" id="44093"/>
    <lineage>
        <taxon>Eukaryota</taxon>
        <taxon>Fungi</taxon>
        <taxon>Dikarya</taxon>
        <taxon>Ascomycota</taxon>
        <taxon>Saccharomycotina</taxon>
        <taxon>Dipodascomycetes</taxon>
        <taxon>Dipodascales</taxon>
        <taxon>Trichomonascaceae</taxon>
        <taxon>Trichomonascus</taxon>
        <taxon>Trichomonascus ciferrii complex</taxon>
    </lineage>
</organism>